<dbReference type="GO" id="GO:0008270">
    <property type="term" value="F:zinc ion binding"/>
    <property type="evidence" value="ECO:0007669"/>
    <property type="project" value="UniProtKB-KW"/>
</dbReference>
<accession>A0A2G5ST41</accession>
<evidence type="ECO:0000256" key="1">
    <source>
        <dbReference type="ARBA" id="ARBA00009940"/>
    </source>
</evidence>
<reference evidence="6" key="1">
    <citation type="submission" date="2017-10" db="EMBL/GenBank/DDBJ databases">
        <title>Rapid genome shrinkage in a self-fertile nematode reveals novel sperm competition proteins.</title>
        <authorList>
            <person name="Yin D."/>
            <person name="Schwarz E.M."/>
            <person name="Thomas C.G."/>
            <person name="Felde R.L."/>
            <person name="Korf I.F."/>
            <person name="Cutter A.D."/>
            <person name="Schartner C.M."/>
            <person name="Ralston E.J."/>
            <person name="Meyer B.J."/>
            <person name="Haag E.S."/>
        </authorList>
    </citation>
    <scope>NUCLEOTIDE SEQUENCE [LARGE SCALE GENOMIC DNA]</scope>
    <source>
        <strain evidence="6">JU1422</strain>
    </source>
</reference>
<keyword evidence="2" id="KW-1133">Transmembrane helix</keyword>
<comment type="domain">
    <text evidence="2">The C4-type zinc finger motif is necessary both for its ER three-way tubular junction localization and formation.</text>
</comment>
<dbReference type="InterPro" id="IPR019273">
    <property type="entry name" value="Lunapark_Znf"/>
</dbReference>
<comment type="subcellular location">
    <subcellularLocation>
        <location evidence="2">Endoplasmic reticulum membrane</location>
        <topology evidence="2">Multi-pass membrane protein</topology>
    </subcellularLocation>
</comment>
<feature type="region of interest" description="Disordered" evidence="3">
    <location>
        <begin position="173"/>
        <end position="192"/>
    </location>
</feature>
<feature type="compositionally biased region" description="Polar residues" evidence="3">
    <location>
        <begin position="141"/>
        <end position="156"/>
    </location>
</feature>
<evidence type="ECO:0000313" key="5">
    <source>
        <dbReference type="EMBL" id="PIC18132.1"/>
    </source>
</evidence>
<dbReference type="GO" id="GO:0098826">
    <property type="term" value="C:endoplasmic reticulum tubular network membrane"/>
    <property type="evidence" value="ECO:0007669"/>
    <property type="project" value="UniProtKB-UniRule"/>
</dbReference>
<evidence type="ECO:0000313" key="6">
    <source>
        <dbReference type="Proteomes" id="UP000230233"/>
    </source>
</evidence>
<dbReference type="InterPro" id="IPR040115">
    <property type="entry name" value="Lnp"/>
</dbReference>
<comment type="function">
    <text evidence="2">Plays a role in determining ER morphology.</text>
</comment>
<feature type="compositionally biased region" description="Basic and acidic residues" evidence="3">
    <location>
        <begin position="328"/>
        <end position="337"/>
    </location>
</feature>
<feature type="compositionally biased region" description="Polar residues" evidence="3">
    <location>
        <begin position="313"/>
        <end position="327"/>
    </location>
</feature>
<dbReference type="STRING" id="1611254.A0A2G5ST41"/>
<feature type="transmembrane region" description="Helical" evidence="2">
    <location>
        <begin position="42"/>
        <end position="63"/>
    </location>
</feature>
<name>A0A2G5ST41_9PELO</name>
<keyword evidence="2" id="KW-0256">Endoplasmic reticulum</keyword>
<sequence length="346" mass="38706">MMGNLFSRTKSPATELERVALSIEDFKKRLQTISASNSSTLYYYYMSIIIILSIAMAHTWLRFDDPTKTYVACALVFGATVIVLTGRYIINCFFAWRTNRTTQKLENAITQKTVLLDLVKETLKFKEAKEILDRYEEKTEAGNTPTENSKLIHQQKQQNETLVSKTIVKPDQKRVETPVAQKPAPSKPGIAFDSMNMTPYQQRNSNATPVRPFLRQSTALDRILDYFMSDGPNCRNALICSICHTHNGMSVPAEYPFISFRCFECGHLNAAKKMGPHLPITRPPMGPKGIQHNGRVGPVPPKNQQPIVPMENPNPSTDLTPSASQHGSDSEPEKSADETAAVVEKS</sequence>
<keyword evidence="2" id="KW-0479">Metal-binding</keyword>
<feature type="domain" description="Lunapark zinc ribbon" evidence="4">
    <location>
        <begin position="220"/>
        <end position="269"/>
    </location>
</feature>
<dbReference type="PANTHER" id="PTHR22166:SF12">
    <property type="entry name" value="ENDOPLASMIC RETICULUM JUNCTION FORMATION PROTEIN LUNAPARK"/>
    <property type="match status" value="1"/>
</dbReference>
<keyword evidence="2" id="KW-0472">Membrane</keyword>
<organism evidence="5 6">
    <name type="scientific">Caenorhabditis nigoni</name>
    <dbReference type="NCBI Taxonomy" id="1611254"/>
    <lineage>
        <taxon>Eukaryota</taxon>
        <taxon>Metazoa</taxon>
        <taxon>Ecdysozoa</taxon>
        <taxon>Nematoda</taxon>
        <taxon>Chromadorea</taxon>
        <taxon>Rhabditida</taxon>
        <taxon>Rhabditina</taxon>
        <taxon>Rhabditomorpha</taxon>
        <taxon>Rhabditoidea</taxon>
        <taxon>Rhabditidae</taxon>
        <taxon>Peloderinae</taxon>
        <taxon>Caenorhabditis</taxon>
    </lineage>
</organism>
<dbReference type="Pfam" id="PF10058">
    <property type="entry name" value="Zn_ribbon_10"/>
    <property type="match status" value="1"/>
</dbReference>
<evidence type="ECO:0000256" key="2">
    <source>
        <dbReference type="RuleBase" id="RU367073"/>
    </source>
</evidence>
<dbReference type="OrthoDB" id="3169036at2759"/>
<feature type="region of interest" description="Disordered" evidence="3">
    <location>
        <begin position="282"/>
        <end position="346"/>
    </location>
</feature>
<dbReference type="AlphaFoldDB" id="A0A2G5ST41"/>
<keyword evidence="2" id="KW-0862">Zinc</keyword>
<proteinExistence type="inferred from homology"/>
<dbReference type="GO" id="GO:1903373">
    <property type="term" value="P:positive regulation of endoplasmic reticulum tubular network organization"/>
    <property type="evidence" value="ECO:0007669"/>
    <property type="project" value="UniProtKB-UniRule"/>
</dbReference>
<dbReference type="Proteomes" id="UP000230233">
    <property type="component" value="Chromosome X"/>
</dbReference>
<gene>
    <name evidence="5" type="primary">Cni-lnp-1</name>
    <name evidence="5" type="synonym">Cnig_chr_X.g24136</name>
    <name evidence="5" type="ORF">B9Z55_024136</name>
</gene>
<dbReference type="GO" id="GO:0071788">
    <property type="term" value="P:endoplasmic reticulum tubular network maintenance"/>
    <property type="evidence" value="ECO:0007669"/>
    <property type="project" value="UniProtKB-UniRule"/>
</dbReference>
<feature type="region of interest" description="Disordered" evidence="3">
    <location>
        <begin position="137"/>
        <end position="156"/>
    </location>
</feature>
<dbReference type="EMBL" id="PDUG01000006">
    <property type="protein sequence ID" value="PIC18132.1"/>
    <property type="molecule type" value="Genomic_DNA"/>
</dbReference>
<evidence type="ECO:0000256" key="3">
    <source>
        <dbReference type="SAM" id="MobiDB-lite"/>
    </source>
</evidence>
<keyword evidence="2" id="KW-0863">Zinc-finger</keyword>
<feature type="transmembrane region" description="Helical" evidence="2">
    <location>
        <begin position="69"/>
        <end position="90"/>
    </location>
</feature>
<evidence type="ECO:0000259" key="4">
    <source>
        <dbReference type="Pfam" id="PF10058"/>
    </source>
</evidence>
<keyword evidence="6" id="KW-1185">Reference proteome</keyword>
<comment type="caution">
    <text evidence="5">The sequence shown here is derived from an EMBL/GenBank/DDBJ whole genome shotgun (WGS) entry which is preliminary data.</text>
</comment>
<dbReference type="PANTHER" id="PTHR22166">
    <property type="entry name" value="ENDOPLASMIC RETICULUM JUNCTION FORMATION PROTEIN LUNAPARK"/>
    <property type="match status" value="1"/>
</dbReference>
<protein>
    <recommendedName>
        <fullName evidence="2">Endoplasmic reticulum junction formation protein lunapark</fullName>
    </recommendedName>
</protein>
<keyword evidence="2" id="KW-0812">Transmembrane</keyword>
<comment type="similarity">
    <text evidence="1 2">Belongs to the lunapark family.</text>
</comment>